<dbReference type="PANTHER" id="PTHR48051">
    <property type="match status" value="1"/>
</dbReference>
<dbReference type="PROSITE" id="PS51450">
    <property type="entry name" value="LRR"/>
    <property type="match status" value="6"/>
</dbReference>
<reference evidence="5" key="1">
    <citation type="submission" date="2022-08" db="EMBL/GenBank/DDBJ databases">
        <title>Novel sulphate-reducing endosymbionts in the free-living metamonad Anaeramoeba.</title>
        <authorList>
            <person name="Jerlstrom-Hultqvist J."/>
            <person name="Cepicka I."/>
            <person name="Gallot-Lavallee L."/>
            <person name="Salas-Leiva D."/>
            <person name="Curtis B.A."/>
            <person name="Zahonova K."/>
            <person name="Pipaliya S."/>
            <person name="Dacks J."/>
            <person name="Roger A.J."/>
        </authorList>
    </citation>
    <scope>NUCLEOTIDE SEQUENCE</scope>
    <source>
        <strain evidence="5">Busselton2</strain>
    </source>
</reference>
<dbReference type="PANTHER" id="PTHR48051:SF1">
    <property type="entry name" value="RAS SUPPRESSOR PROTEIN 1"/>
    <property type="match status" value="1"/>
</dbReference>
<feature type="compositionally biased region" description="Basic and acidic residues" evidence="3">
    <location>
        <begin position="1052"/>
        <end position="1119"/>
    </location>
</feature>
<dbReference type="Gene3D" id="3.80.10.10">
    <property type="entry name" value="Ribonuclease Inhibitor"/>
    <property type="match status" value="5"/>
</dbReference>
<dbReference type="SUPFAM" id="SSF81606">
    <property type="entry name" value="PP2C-like"/>
    <property type="match status" value="1"/>
</dbReference>
<keyword evidence="2" id="KW-0677">Repeat</keyword>
<dbReference type="Proteomes" id="UP001146793">
    <property type="component" value="Unassembled WGS sequence"/>
</dbReference>
<dbReference type="GO" id="GO:0005737">
    <property type="term" value="C:cytoplasm"/>
    <property type="evidence" value="ECO:0007669"/>
    <property type="project" value="TreeGrafter"/>
</dbReference>
<dbReference type="CDD" id="cd00143">
    <property type="entry name" value="PP2Cc"/>
    <property type="match status" value="1"/>
</dbReference>
<dbReference type="InterPro" id="IPR050216">
    <property type="entry name" value="LRR_domain-containing"/>
</dbReference>
<dbReference type="InterPro" id="IPR032675">
    <property type="entry name" value="LRR_dom_sf"/>
</dbReference>
<evidence type="ECO:0000313" key="5">
    <source>
        <dbReference type="EMBL" id="KAJ3451585.1"/>
    </source>
</evidence>
<dbReference type="AlphaFoldDB" id="A0AAV8AI49"/>
<feature type="region of interest" description="Disordered" evidence="3">
    <location>
        <begin position="322"/>
        <end position="387"/>
    </location>
</feature>
<dbReference type="SMART" id="SM00365">
    <property type="entry name" value="LRR_SD22"/>
    <property type="match status" value="9"/>
</dbReference>
<feature type="region of interest" description="Disordered" evidence="3">
    <location>
        <begin position="1032"/>
        <end position="1132"/>
    </location>
</feature>
<dbReference type="InterPro" id="IPR003591">
    <property type="entry name" value="Leu-rich_rpt_typical-subtyp"/>
</dbReference>
<feature type="compositionally biased region" description="Basic residues" evidence="3">
    <location>
        <begin position="1120"/>
        <end position="1132"/>
    </location>
</feature>
<dbReference type="SMART" id="SM00332">
    <property type="entry name" value="PP2Cc"/>
    <property type="match status" value="1"/>
</dbReference>
<evidence type="ECO:0000256" key="1">
    <source>
        <dbReference type="ARBA" id="ARBA00022614"/>
    </source>
</evidence>
<dbReference type="Pfam" id="PF13855">
    <property type="entry name" value="LRR_8"/>
    <property type="match status" value="5"/>
</dbReference>
<feature type="compositionally biased region" description="Acidic residues" evidence="3">
    <location>
        <begin position="1042"/>
        <end position="1051"/>
    </location>
</feature>
<evidence type="ECO:0000256" key="2">
    <source>
        <dbReference type="ARBA" id="ARBA00022737"/>
    </source>
</evidence>
<accession>A0AAV8AI49</accession>
<dbReference type="SMART" id="SM00369">
    <property type="entry name" value="LRR_TYP"/>
    <property type="match status" value="16"/>
</dbReference>
<dbReference type="EMBL" id="JANTQA010000008">
    <property type="protein sequence ID" value="KAJ3451585.1"/>
    <property type="molecule type" value="Genomic_DNA"/>
</dbReference>
<comment type="caution">
    <text evidence="5">The sequence shown here is derived from an EMBL/GenBank/DDBJ whole genome shotgun (WGS) entry which is preliminary data.</text>
</comment>
<evidence type="ECO:0000313" key="6">
    <source>
        <dbReference type="Proteomes" id="UP001146793"/>
    </source>
</evidence>
<evidence type="ECO:0000256" key="3">
    <source>
        <dbReference type="SAM" id="MobiDB-lite"/>
    </source>
</evidence>
<gene>
    <name evidence="5" type="ORF">M0812_03335</name>
</gene>
<sequence length="1132" mass="130471">MGNDIKVNTKSKVLFLSGRNLKSIPQSLSQCSELTHLNLSNNQIKTIPKKISKLKLLKNLTLSLNRLRTLPNNIYLLQTVTSLNLSLNYLKDLSPRIGTLTSLQSLDLRGNDLVSLPQAIGELKNLKNLDLAKNKLKTVPLGIQGCTNLNELYLEENQLIELPKGFGSSLKNLRSLQLSFNNFEIFPSKESLKGLVGLQYLNLSGCKLKEIGGSVSKLKSINKIIARMNRITTISPKIGKLTTLESLILQHNCLQTLPDEIMNLSNNLKSFDLFYNNFTQFPIQLFSFKVLNEILIDGNKIKQFTSLPKFCKNQIKKKLKSFNKNENENERDQDQDEDEKEIEKEKEKEDEKEIENVKGKEKEDEKEDEKEKEKEKEEEKEKEHEKTENIQELEFNMICEFDIGKNNLKKLPDDIFLLTPRMIRLFLHENKLKKLPSSIQYLDRVITLFAKTNKIKTIPKEINKMSNLLEINLMNNLIGRVPVELYQCQRLVKLNLSNNLLTELPKGMYQLHTLDYLNLSSNKFTKFPSTVLTLPLLRTLSIGSNEIKAIPDIINELKFLKELNASSNKLYFIPSGLGYLKNFTTLYFSDNKISQIPELFWKLRAPANYGLRIDLSHNRLKTFDERWKLLNLEELDLSHNQIKAIDPKILSKFSRVLETFKISHNNIKDLDLMEFAYLKHLKMLHYEGNQLTKSFEEFVCQFKKFSRKFINKFSHLQQMIIPQYVPLTHSHEVLKRKFSLPKKYRFNFGYSEMQGVRPEQEDSLAIQNDMKHDIHCFAVFDGHGGWQTSNFVADTLDQILFSKLVNNIPFTLDEKGDQKLKLIIDDTFINMNKTLKKLGYDDSGSTACIGLIIKNTLYTVNLGDSRSVLVKLDSETVPVTKDHKPTDRSELDRICELGGTISDTGRINGGIAVSRSFGDIMYQPYVSCEPTIKRYSLSEKSDKFLVVCCDGVYDVLSNQEVGDIVYKNYLNGNKNLNNIAAQIRNASYSRGSFDNISVVVIDLFPKSRLQNKEKTQIKEIDEEMEMEIANEERIQFGKPENPNEEESENVGDQEKEDEKEKKGDKVKKEDKKNENVKENENENKNEEKGKVTGKEKEKENEKENKNKGYNYEKESEPVKGKKKKGNKEGKRK</sequence>
<dbReference type="InterPro" id="IPR001932">
    <property type="entry name" value="PPM-type_phosphatase-like_dom"/>
</dbReference>
<dbReference type="FunFam" id="3.80.10.10:FF:001164">
    <property type="entry name" value="GH01279p"/>
    <property type="match status" value="1"/>
</dbReference>
<protein>
    <recommendedName>
        <fullName evidence="4">PPM-type phosphatase domain-containing protein</fullName>
    </recommendedName>
</protein>
<feature type="compositionally biased region" description="Basic and acidic residues" evidence="3">
    <location>
        <begin position="323"/>
        <end position="332"/>
    </location>
</feature>
<dbReference type="SUPFAM" id="SSF52058">
    <property type="entry name" value="L domain-like"/>
    <property type="match status" value="2"/>
</dbReference>
<keyword evidence="1" id="KW-0433">Leucine-rich repeat</keyword>
<proteinExistence type="predicted"/>
<dbReference type="Pfam" id="PF00481">
    <property type="entry name" value="PP2C"/>
    <property type="match status" value="1"/>
</dbReference>
<organism evidence="5 6">
    <name type="scientific">Anaeramoeba flamelloides</name>
    <dbReference type="NCBI Taxonomy" id="1746091"/>
    <lineage>
        <taxon>Eukaryota</taxon>
        <taxon>Metamonada</taxon>
        <taxon>Anaeramoebidae</taxon>
        <taxon>Anaeramoeba</taxon>
    </lineage>
</organism>
<dbReference type="SMART" id="SM00364">
    <property type="entry name" value="LRR_BAC"/>
    <property type="match status" value="12"/>
</dbReference>
<dbReference type="PROSITE" id="PS51746">
    <property type="entry name" value="PPM_2"/>
    <property type="match status" value="1"/>
</dbReference>
<dbReference type="Gene3D" id="3.60.40.10">
    <property type="entry name" value="PPM-type phosphatase domain"/>
    <property type="match status" value="1"/>
</dbReference>
<feature type="compositionally biased region" description="Basic and acidic residues" evidence="3">
    <location>
        <begin position="341"/>
        <end position="387"/>
    </location>
</feature>
<dbReference type="InterPro" id="IPR001611">
    <property type="entry name" value="Leu-rich_rpt"/>
</dbReference>
<feature type="domain" description="PPM-type phosphatase" evidence="4">
    <location>
        <begin position="747"/>
        <end position="1003"/>
    </location>
</feature>
<evidence type="ECO:0000259" key="4">
    <source>
        <dbReference type="PROSITE" id="PS51746"/>
    </source>
</evidence>
<name>A0AAV8AI49_9EUKA</name>
<dbReference type="InterPro" id="IPR036457">
    <property type="entry name" value="PPM-type-like_dom_sf"/>
</dbReference>